<feature type="compositionally biased region" description="Basic and acidic residues" evidence="1">
    <location>
        <begin position="22"/>
        <end position="31"/>
    </location>
</feature>
<feature type="compositionally biased region" description="Polar residues" evidence="1">
    <location>
        <begin position="7"/>
        <end position="19"/>
    </location>
</feature>
<organism evidence="3 4">
    <name type="scientific">Blautia parvula</name>
    <dbReference type="NCBI Taxonomy" id="2877527"/>
    <lineage>
        <taxon>Bacteria</taxon>
        <taxon>Bacillati</taxon>
        <taxon>Bacillota</taxon>
        <taxon>Clostridia</taxon>
        <taxon>Lachnospirales</taxon>
        <taxon>Lachnospiraceae</taxon>
        <taxon>Blautia</taxon>
    </lineage>
</organism>
<gene>
    <name evidence="3" type="ORF">K340107D12_37570</name>
</gene>
<feature type="region of interest" description="Disordered" evidence="1">
    <location>
        <begin position="292"/>
        <end position="330"/>
    </location>
</feature>
<accession>A0ABQ0BWM3</accession>
<sequence>MKMDLTNMISNGTEETQVPEQKLTKEEYAAKKQQEREEVWAEVDSQAQGVFQDGEKLKGFLDFMAECNTQRTPNLLLIYGQHPDFKVVRSYERWREEHRSVKAGEHGITYMISTEYEKDGEMRRGYTIGKGFDISQMSGKPLEERPQRSLTELVGTVLKDQSVRVQIEDNLPDKVQAQYNPRYRTIYIRNGMSEVTTFHALNRELACAALDQHTGTYSRQKVSAQAYCAAYVIAKRYGVDVTGFNLEYIAQRNGCGKKDPQELRDFLNDVRQASYSIRNHIERNFGAKEQEYTTDEFAIGDPVKIPETKDEKPSEKASGKEKKAKSQPER</sequence>
<dbReference type="Pfam" id="PF08401">
    <property type="entry name" value="ArdcN"/>
    <property type="match status" value="1"/>
</dbReference>
<evidence type="ECO:0000313" key="4">
    <source>
        <dbReference type="Proteomes" id="UP001600941"/>
    </source>
</evidence>
<reference evidence="3 4" key="1">
    <citation type="submission" date="2024-04" db="EMBL/GenBank/DDBJ databases">
        <title>Defined microbial consortia suppress multidrug-resistant proinflammatory Enterobacteriaceae via ecological control.</title>
        <authorList>
            <person name="Furuichi M."/>
            <person name="Kawaguchi T."/>
            <person name="Pust M."/>
            <person name="Yasuma K."/>
            <person name="Plichta D."/>
            <person name="Hasegawa N."/>
            <person name="Ohya T."/>
            <person name="Bhattarai S."/>
            <person name="Sasajima S."/>
            <person name="Aoto Y."/>
            <person name="Tuganbaev T."/>
            <person name="Yaginuma M."/>
            <person name="Ueda M."/>
            <person name="Okahashi N."/>
            <person name="Amafuji K."/>
            <person name="Kiridooshi Y."/>
            <person name="Sugita K."/>
            <person name="Strazar M."/>
            <person name="Skelly A."/>
            <person name="Suda W."/>
            <person name="Hattori M."/>
            <person name="Nakamoto N."/>
            <person name="Caballero S."/>
            <person name="Norman J."/>
            <person name="Olle B."/>
            <person name="Tanoue T."/>
            <person name="Arita M."/>
            <person name="Bucci V."/>
            <person name="Atarashi K."/>
            <person name="Xavier R."/>
            <person name="Honda K."/>
        </authorList>
    </citation>
    <scope>NUCLEOTIDE SEQUENCE [LARGE SCALE GENOMIC DNA]</scope>
    <source>
        <strain evidence="4">k34-0107-D12</strain>
    </source>
</reference>
<feature type="region of interest" description="Disordered" evidence="1">
    <location>
        <begin position="1"/>
        <end position="31"/>
    </location>
</feature>
<evidence type="ECO:0000259" key="2">
    <source>
        <dbReference type="Pfam" id="PF08401"/>
    </source>
</evidence>
<evidence type="ECO:0000313" key="3">
    <source>
        <dbReference type="EMBL" id="GAA6500941.1"/>
    </source>
</evidence>
<evidence type="ECO:0000256" key="1">
    <source>
        <dbReference type="SAM" id="MobiDB-lite"/>
    </source>
</evidence>
<keyword evidence="4" id="KW-1185">Reference proteome</keyword>
<name>A0ABQ0BWM3_9FIRM</name>
<feature type="domain" description="N-terminal" evidence="2">
    <location>
        <begin position="37"/>
        <end position="123"/>
    </location>
</feature>
<dbReference type="EMBL" id="BAABZQ010000001">
    <property type="protein sequence ID" value="GAA6500941.1"/>
    <property type="molecule type" value="Genomic_DNA"/>
</dbReference>
<dbReference type="Proteomes" id="UP001600941">
    <property type="component" value="Unassembled WGS sequence"/>
</dbReference>
<comment type="caution">
    <text evidence="3">The sequence shown here is derived from an EMBL/GenBank/DDBJ whole genome shotgun (WGS) entry which is preliminary data.</text>
</comment>
<proteinExistence type="predicted"/>
<protein>
    <recommendedName>
        <fullName evidence="2">N-terminal domain-containing protein</fullName>
    </recommendedName>
</protein>
<feature type="compositionally biased region" description="Basic and acidic residues" evidence="1">
    <location>
        <begin position="304"/>
        <end position="330"/>
    </location>
</feature>
<dbReference type="InterPro" id="IPR013610">
    <property type="entry name" value="ArdC_N"/>
</dbReference>